<evidence type="ECO:0000313" key="2">
    <source>
        <dbReference type="EMBL" id="RKR79831.1"/>
    </source>
</evidence>
<proteinExistence type="predicted"/>
<protein>
    <submittedName>
        <fullName evidence="2">Uncharacterized protein</fullName>
    </submittedName>
</protein>
<dbReference type="Proteomes" id="UP000274762">
    <property type="component" value="Unassembled WGS sequence"/>
</dbReference>
<accession>A0A495IU63</accession>
<comment type="caution">
    <text evidence="2">The sequence shown here is derived from an EMBL/GenBank/DDBJ whole genome shotgun (WGS) entry which is preliminary data.</text>
</comment>
<reference evidence="2 3" key="1">
    <citation type="submission" date="2018-10" db="EMBL/GenBank/DDBJ databases">
        <title>Sequencing the genomes of 1000 actinobacteria strains.</title>
        <authorList>
            <person name="Klenk H.-P."/>
        </authorList>
    </citation>
    <scope>NUCLEOTIDE SEQUENCE [LARGE SCALE GENOMIC DNA]</scope>
    <source>
        <strain evidence="2 3">DSM 44343</strain>
    </source>
</reference>
<name>A0A495IU63_WILMA</name>
<organism evidence="2 3">
    <name type="scientific">Williamsia marianensis</name>
    <dbReference type="NCBI Taxonomy" id="85044"/>
    <lineage>
        <taxon>Bacteria</taxon>
        <taxon>Bacillati</taxon>
        <taxon>Actinomycetota</taxon>
        <taxon>Actinomycetes</taxon>
        <taxon>Mycobacteriales</taxon>
        <taxon>Nocardiaceae</taxon>
        <taxon>Williamsia</taxon>
    </lineage>
</organism>
<feature type="region of interest" description="Disordered" evidence="1">
    <location>
        <begin position="78"/>
        <end position="99"/>
    </location>
</feature>
<evidence type="ECO:0000256" key="1">
    <source>
        <dbReference type="SAM" id="MobiDB-lite"/>
    </source>
</evidence>
<dbReference type="EMBL" id="RBKV01000002">
    <property type="protein sequence ID" value="RKR79831.1"/>
    <property type="molecule type" value="Genomic_DNA"/>
</dbReference>
<evidence type="ECO:0000313" key="3">
    <source>
        <dbReference type="Proteomes" id="UP000274762"/>
    </source>
</evidence>
<dbReference type="AlphaFoldDB" id="A0A495IU63"/>
<sequence>MSRKTGYTPEQRAAVTRVQCLTAQISRLDRTSRTRQLTPHERQTRRTYVNERDQLKRALPTGWGALSRTSPQVQAAASHQVAGPAQVVSGGLPGSARRH</sequence>
<gene>
    <name evidence="2" type="ORF">DFJ75_4974</name>
</gene>